<dbReference type="OrthoDB" id="2435447at2759"/>
<evidence type="ECO:0000313" key="2">
    <source>
        <dbReference type="EMBL" id="PKK64108.1"/>
    </source>
</evidence>
<accession>A0A2N1MR77</accession>
<dbReference type="AlphaFoldDB" id="A0A2N1MR77"/>
<evidence type="ECO:0000313" key="3">
    <source>
        <dbReference type="Proteomes" id="UP000233469"/>
    </source>
</evidence>
<reference evidence="2 3" key="2">
    <citation type="submission" date="2017-10" db="EMBL/GenBank/DDBJ databases">
        <title>Extensive intraspecific genome diversity in a model arbuscular mycorrhizal fungus.</title>
        <authorList>
            <person name="Chen E.C.H."/>
            <person name="Morin E."/>
            <person name="Baudet D."/>
            <person name="Noel J."/>
            <person name="Ndikumana S."/>
            <person name="Charron P."/>
            <person name="St-Onge C."/>
            <person name="Giorgi J."/>
            <person name="Grigoriev I.V."/>
            <person name="Roux C."/>
            <person name="Martin F.M."/>
            <person name="Corradi N."/>
        </authorList>
    </citation>
    <scope>NUCLEOTIDE SEQUENCE [LARGE SCALE GENOMIC DNA]</scope>
    <source>
        <strain evidence="2 3">C2</strain>
    </source>
</reference>
<proteinExistence type="predicted"/>
<name>A0A2N1MR77_9GLOM</name>
<protein>
    <submittedName>
        <fullName evidence="2">Uncharacterized protein</fullName>
    </submittedName>
</protein>
<dbReference type="Proteomes" id="UP000233469">
    <property type="component" value="Unassembled WGS sequence"/>
</dbReference>
<evidence type="ECO:0000256" key="1">
    <source>
        <dbReference type="SAM" id="MobiDB-lite"/>
    </source>
</evidence>
<sequence length="109" mass="12501">MYQEFIAGKVWQQKLSKYLDASNYSEFKKFPASLKSLEAFVAESLKIHVRYLIAVNNQRKPSYAEDVLAKIKELDKLTFQLSTPSASRRNYANELDLNQTSTEISSDDS</sequence>
<gene>
    <name evidence="2" type="ORF">RhiirC2_716498</name>
</gene>
<reference evidence="2 3" key="1">
    <citation type="submission" date="2016-04" db="EMBL/GenBank/DDBJ databases">
        <title>Genome analyses suggest a sexual origin of heterokaryosis in a supposedly ancient asexual fungus.</title>
        <authorList>
            <person name="Ropars J."/>
            <person name="Sedzielewska K."/>
            <person name="Noel J."/>
            <person name="Charron P."/>
            <person name="Farinelli L."/>
            <person name="Marton T."/>
            <person name="Kruger M."/>
            <person name="Pelin A."/>
            <person name="Brachmann A."/>
            <person name="Corradi N."/>
        </authorList>
    </citation>
    <scope>NUCLEOTIDE SEQUENCE [LARGE SCALE GENOMIC DNA]</scope>
    <source>
        <strain evidence="2 3">C2</strain>
    </source>
</reference>
<dbReference type="EMBL" id="LLXL01001505">
    <property type="protein sequence ID" value="PKK64108.1"/>
    <property type="molecule type" value="Genomic_DNA"/>
</dbReference>
<feature type="region of interest" description="Disordered" evidence="1">
    <location>
        <begin position="90"/>
        <end position="109"/>
    </location>
</feature>
<organism evidence="2 3">
    <name type="scientific">Rhizophagus irregularis</name>
    <dbReference type="NCBI Taxonomy" id="588596"/>
    <lineage>
        <taxon>Eukaryota</taxon>
        <taxon>Fungi</taxon>
        <taxon>Fungi incertae sedis</taxon>
        <taxon>Mucoromycota</taxon>
        <taxon>Glomeromycotina</taxon>
        <taxon>Glomeromycetes</taxon>
        <taxon>Glomerales</taxon>
        <taxon>Glomeraceae</taxon>
        <taxon>Rhizophagus</taxon>
    </lineage>
</organism>
<dbReference type="VEuPathDB" id="FungiDB:FUN_000957"/>
<comment type="caution">
    <text evidence="2">The sequence shown here is derived from an EMBL/GenBank/DDBJ whole genome shotgun (WGS) entry which is preliminary data.</text>
</comment>